<dbReference type="Proteomes" id="UP001595075">
    <property type="component" value="Unassembled WGS sequence"/>
</dbReference>
<dbReference type="Pfam" id="PF00075">
    <property type="entry name" value="RNase_H"/>
    <property type="match status" value="1"/>
</dbReference>
<sequence length="159" mass="17354">MNGSCGIGVVYSSAESSWTELSYRLCGSLDINVLEVYAISKALEIAWKEARDLEIEQRPSKVCIYSDSPTALDYFKGFQHSPSKLKGFPDGERLLGPSIMATHDLVALGIVVELLYVPGHSGVEGNSKADRAARKGTRYAAKRRVAGIMIELVNCGHNY</sequence>
<comment type="caution">
    <text evidence="2">The sequence shown here is derived from an EMBL/GenBank/DDBJ whole genome shotgun (WGS) entry which is preliminary data.</text>
</comment>
<evidence type="ECO:0000313" key="2">
    <source>
        <dbReference type="EMBL" id="KAL2069849.1"/>
    </source>
</evidence>
<dbReference type="PROSITE" id="PS50879">
    <property type="entry name" value="RNASE_H_1"/>
    <property type="match status" value="1"/>
</dbReference>
<name>A0ABR4CIS0_9HELO</name>
<keyword evidence="3" id="KW-1185">Reference proteome</keyword>
<dbReference type="CDD" id="cd09276">
    <property type="entry name" value="Rnase_HI_RT_non_LTR"/>
    <property type="match status" value="1"/>
</dbReference>
<evidence type="ECO:0000313" key="3">
    <source>
        <dbReference type="Proteomes" id="UP001595075"/>
    </source>
</evidence>
<feature type="domain" description="RNase H type-1" evidence="1">
    <location>
        <begin position="1"/>
        <end position="138"/>
    </location>
</feature>
<gene>
    <name evidence="2" type="ORF">VTL71DRAFT_14528</name>
</gene>
<dbReference type="InterPro" id="IPR002156">
    <property type="entry name" value="RNaseH_domain"/>
</dbReference>
<protein>
    <recommendedName>
        <fullName evidence="1">RNase H type-1 domain-containing protein</fullName>
    </recommendedName>
</protein>
<proteinExistence type="predicted"/>
<evidence type="ECO:0000259" key="1">
    <source>
        <dbReference type="PROSITE" id="PS50879"/>
    </source>
</evidence>
<dbReference type="InterPro" id="IPR036397">
    <property type="entry name" value="RNaseH_sf"/>
</dbReference>
<reference evidence="2 3" key="1">
    <citation type="journal article" date="2024" name="Commun. Biol.">
        <title>Comparative genomic analysis of thermophilic fungi reveals convergent evolutionary adaptations and gene losses.</title>
        <authorList>
            <person name="Steindorff A.S."/>
            <person name="Aguilar-Pontes M.V."/>
            <person name="Robinson A.J."/>
            <person name="Andreopoulos B."/>
            <person name="LaButti K."/>
            <person name="Kuo A."/>
            <person name="Mondo S."/>
            <person name="Riley R."/>
            <person name="Otillar R."/>
            <person name="Haridas S."/>
            <person name="Lipzen A."/>
            <person name="Grimwood J."/>
            <person name="Schmutz J."/>
            <person name="Clum A."/>
            <person name="Reid I.D."/>
            <person name="Moisan M.C."/>
            <person name="Butler G."/>
            <person name="Nguyen T.T.M."/>
            <person name="Dewar K."/>
            <person name="Conant G."/>
            <person name="Drula E."/>
            <person name="Henrissat B."/>
            <person name="Hansel C."/>
            <person name="Singer S."/>
            <person name="Hutchinson M.I."/>
            <person name="de Vries R.P."/>
            <person name="Natvig D.O."/>
            <person name="Powell A.J."/>
            <person name="Tsang A."/>
            <person name="Grigoriev I.V."/>
        </authorList>
    </citation>
    <scope>NUCLEOTIDE SEQUENCE [LARGE SCALE GENOMIC DNA]</scope>
    <source>
        <strain evidence="2 3">CBS 494.80</strain>
    </source>
</reference>
<dbReference type="Gene3D" id="3.30.420.10">
    <property type="entry name" value="Ribonuclease H-like superfamily/Ribonuclease H"/>
    <property type="match status" value="1"/>
</dbReference>
<dbReference type="SUPFAM" id="SSF53098">
    <property type="entry name" value="Ribonuclease H-like"/>
    <property type="match status" value="1"/>
</dbReference>
<accession>A0ABR4CIS0</accession>
<dbReference type="EMBL" id="JAZHXI010000007">
    <property type="protein sequence ID" value="KAL2069849.1"/>
    <property type="molecule type" value="Genomic_DNA"/>
</dbReference>
<organism evidence="2 3">
    <name type="scientific">Oculimacula yallundae</name>
    <dbReference type="NCBI Taxonomy" id="86028"/>
    <lineage>
        <taxon>Eukaryota</taxon>
        <taxon>Fungi</taxon>
        <taxon>Dikarya</taxon>
        <taxon>Ascomycota</taxon>
        <taxon>Pezizomycotina</taxon>
        <taxon>Leotiomycetes</taxon>
        <taxon>Helotiales</taxon>
        <taxon>Ploettnerulaceae</taxon>
        <taxon>Oculimacula</taxon>
    </lineage>
</organism>
<dbReference type="InterPro" id="IPR012337">
    <property type="entry name" value="RNaseH-like_sf"/>
</dbReference>